<gene>
    <name evidence="1" type="ORF">Hamer_G020135</name>
</gene>
<reference evidence="1" key="1">
    <citation type="journal article" date="2021" name="Sci. Adv.">
        <title>The American lobster genome reveals insights on longevity, neural, and immune adaptations.</title>
        <authorList>
            <person name="Polinski J.M."/>
            <person name="Zimin A.V."/>
            <person name="Clark K.F."/>
            <person name="Kohn A.B."/>
            <person name="Sadowski N."/>
            <person name="Timp W."/>
            <person name="Ptitsyn A."/>
            <person name="Khanna P."/>
            <person name="Romanova D.Y."/>
            <person name="Williams P."/>
            <person name="Greenwood S.J."/>
            <person name="Moroz L.L."/>
            <person name="Walt D.R."/>
            <person name="Bodnar A.G."/>
        </authorList>
    </citation>
    <scope>NUCLEOTIDE SEQUENCE</scope>
    <source>
        <strain evidence="1">GMGI-L3</strain>
    </source>
</reference>
<keyword evidence="2" id="KW-1185">Reference proteome</keyword>
<protein>
    <submittedName>
        <fullName evidence="1">Uncharacterized protein</fullName>
    </submittedName>
</protein>
<dbReference type="AlphaFoldDB" id="A0A8J5N517"/>
<dbReference type="EMBL" id="JAHLQT010009549">
    <property type="protein sequence ID" value="KAG7173512.1"/>
    <property type="molecule type" value="Genomic_DNA"/>
</dbReference>
<name>A0A8J5N517_HOMAM</name>
<dbReference type="Proteomes" id="UP000747542">
    <property type="component" value="Unassembled WGS sequence"/>
</dbReference>
<sequence>MDTFRQNDLIPYRNIHNLMRKFLDQDLNPASMDELEVPSCPSRHCGRPGNVVECKWSLFQITIWSAAEDFTLARTSFDPFHLTIQKLSVLSHPK</sequence>
<proteinExistence type="predicted"/>
<accession>A0A8J5N517</accession>
<evidence type="ECO:0000313" key="2">
    <source>
        <dbReference type="Proteomes" id="UP000747542"/>
    </source>
</evidence>
<comment type="caution">
    <text evidence="1">The sequence shown here is derived from an EMBL/GenBank/DDBJ whole genome shotgun (WGS) entry which is preliminary data.</text>
</comment>
<organism evidence="1 2">
    <name type="scientific">Homarus americanus</name>
    <name type="common">American lobster</name>
    <dbReference type="NCBI Taxonomy" id="6706"/>
    <lineage>
        <taxon>Eukaryota</taxon>
        <taxon>Metazoa</taxon>
        <taxon>Ecdysozoa</taxon>
        <taxon>Arthropoda</taxon>
        <taxon>Crustacea</taxon>
        <taxon>Multicrustacea</taxon>
        <taxon>Malacostraca</taxon>
        <taxon>Eumalacostraca</taxon>
        <taxon>Eucarida</taxon>
        <taxon>Decapoda</taxon>
        <taxon>Pleocyemata</taxon>
        <taxon>Astacidea</taxon>
        <taxon>Nephropoidea</taxon>
        <taxon>Nephropidae</taxon>
        <taxon>Homarus</taxon>
    </lineage>
</organism>
<evidence type="ECO:0000313" key="1">
    <source>
        <dbReference type="EMBL" id="KAG7173512.1"/>
    </source>
</evidence>